<proteinExistence type="predicted"/>
<name>A0A6A3PXM3_9STRA</name>
<dbReference type="EMBL" id="QXGA01006239">
    <property type="protein sequence ID" value="KAE9063848.1"/>
    <property type="molecule type" value="Genomic_DNA"/>
</dbReference>
<dbReference type="AlphaFoldDB" id="A0A6A3PXM3"/>
<sequence length="61" mass="6759">MRTSMLNRSRASCVLHFARRCPTWVFMCLLGPSNPAASEDASSSPWLLSRFISRASGRGLD</sequence>
<evidence type="ECO:0000313" key="1">
    <source>
        <dbReference type="EMBL" id="KAE9063848.1"/>
    </source>
</evidence>
<reference evidence="1 2" key="1">
    <citation type="submission" date="2018-08" db="EMBL/GenBank/DDBJ databases">
        <title>Genomic investigation of the strawberry pathogen Phytophthora fragariae indicates pathogenicity is determined by transcriptional variation in three key races.</title>
        <authorList>
            <person name="Adams T.M."/>
            <person name="Armitage A.D."/>
            <person name="Sobczyk M.K."/>
            <person name="Bates H.J."/>
            <person name="Dunwell J.M."/>
            <person name="Nellist C.F."/>
            <person name="Harrison R.J."/>
        </authorList>
    </citation>
    <scope>NUCLEOTIDE SEQUENCE [LARGE SCALE GENOMIC DNA]</scope>
    <source>
        <strain evidence="1 2">NOV-5</strain>
    </source>
</reference>
<accession>A0A6A3PXM3</accession>
<comment type="caution">
    <text evidence="1">The sequence shown here is derived from an EMBL/GenBank/DDBJ whole genome shotgun (WGS) entry which is preliminary data.</text>
</comment>
<evidence type="ECO:0000313" key="2">
    <source>
        <dbReference type="Proteomes" id="UP000440732"/>
    </source>
</evidence>
<protein>
    <submittedName>
        <fullName evidence="1">Uncharacterized protein</fullName>
    </submittedName>
</protein>
<gene>
    <name evidence="1" type="ORF">PF006_g30843</name>
</gene>
<dbReference type="Proteomes" id="UP000440732">
    <property type="component" value="Unassembled WGS sequence"/>
</dbReference>
<organism evidence="1 2">
    <name type="scientific">Phytophthora fragariae</name>
    <dbReference type="NCBI Taxonomy" id="53985"/>
    <lineage>
        <taxon>Eukaryota</taxon>
        <taxon>Sar</taxon>
        <taxon>Stramenopiles</taxon>
        <taxon>Oomycota</taxon>
        <taxon>Peronosporomycetes</taxon>
        <taxon>Peronosporales</taxon>
        <taxon>Peronosporaceae</taxon>
        <taxon>Phytophthora</taxon>
    </lineage>
</organism>